<dbReference type="InterPro" id="IPR013162">
    <property type="entry name" value="CD80_C2-set"/>
</dbReference>
<keyword evidence="2" id="KW-0472">Membrane</keyword>
<keyword evidence="1" id="KW-1015">Disulfide bond</keyword>
<protein>
    <recommendedName>
        <fullName evidence="3">Ig-like domain-containing protein</fullName>
    </recommendedName>
</protein>
<evidence type="ECO:0000313" key="4">
    <source>
        <dbReference type="EMBL" id="TRY78755.1"/>
    </source>
</evidence>
<dbReference type="InterPro" id="IPR007110">
    <property type="entry name" value="Ig-like_dom"/>
</dbReference>
<organism evidence="4 5">
    <name type="scientific">Tigriopus californicus</name>
    <name type="common">Marine copepod</name>
    <dbReference type="NCBI Taxonomy" id="6832"/>
    <lineage>
        <taxon>Eukaryota</taxon>
        <taxon>Metazoa</taxon>
        <taxon>Ecdysozoa</taxon>
        <taxon>Arthropoda</taxon>
        <taxon>Crustacea</taxon>
        <taxon>Multicrustacea</taxon>
        <taxon>Hexanauplia</taxon>
        <taxon>Copepoda</taxon>
        <taxon>Harpacticoida</taxon>
        <taxon>Harpacticidae</taxon>
        <taxon>Tigriopus</taxon>
    </lineage>
</organism>
<proteinExistence type="predicted"/>
<evidence type="ECO:0000259" key="3">
    <source>
        <dbReference type="PROSITE" id="PS50835"/>
    </source>
</evidence>
<dbReference type="FunFam" id="2.60.40.10:FF:000437">
    <property type="entry name" value="Beat-IIIc, isoform A"/>
    <property type="match status" value="1"/>
</dbReference>
<feature type="transmembrane region" description="Helical" evidence="2">
    <location>
        <begin position="12"/>
        <end position="35"/>
    </location>
</feature>
<dbReference type="OMA" id="KDWPHAQ"/>
<sequence length="334" mass="37444">MKPRSTISTTNMVHVALSPSIVIFCLLVIDSSFALQMRSVDIPRFPTSSSTIRLVCNYDLGPDRLYSVKWYKDGSEFYRYVPKDTPPSQYFNVPSVLVDQDQSNDREVVLREISLLSSGIYTCEASSEAPRFKTISGQGHMKVIDLPDSKPILSGGSPKGYRVSEWMDVNCTSPNSRPPAQLKWYINNEMVDPRYIIQLPPFKSHAGLYTSTLRLRFQLKRHHFIQGHVTVKCTSTIYTEYFESSHLHVPGLGLGEKALESRTNGSPRLNSSQFPFLLISCLLFCLLTFPPQEEFGPATCSTPPVSRGSPHPTRTISTSSTFLTSWNTIGTSRS</sequence>
<dbReference type="PANTHER" id="PTHR21261:SF15">
    <property type="entry name" value="BEATEN PATH IIIA, ISOFORM D-RELATED"/>
    <property type="match status" value="1"/>
</dbReference>
<name>A0A553PM51_TIGCA</name>
<gene>
    <name evidence="4" type="ORF">TCAL_09465</name>
</gene>
<dbReference type="InterPro" id="IPR036179">
    <property type="entry name" value="Ig-like_dom_sf"/>
</dbReference>
<feature type="domain" description="Ig-like" evidence="3">
    <location>
        <begin position="19"/>
        <end position="136"/>
    </location>
</feature>
<dbReference type="STRING" id="6832.A0A553PM51"/>
<dbReference type="Gene3D" id="2.60.40.10">
    <property type="entry name" value="Immunoglobulins"/>
    <property type="match status" value="2"/>
</dbReference>
<dbReference type="AlphaFoldDB" id="A0A553PM51"/>
<accession>A0A553PM51</accession>
<evidence type="ECO:0000313" key="5">
    <source>
        <dbReference type="Proteomes" id="UP000318571"/>
    </source>
</evidence>
<evidence type="ECO:0000256" key="2">
    <source>
        <dbReference type="SAM" id="Phobius"/>
    </source>
</evidence>
<comment type="caution">
    <text evidence="4">The sequence shown here is derived from an EMBL/GenBank/DDBJ whole genome shotgun (WGS) entry which is preliminary data.</text>
</comment>
<dbReference type="Proteomes" id="UP000318571">
    <property type="component" value="Chromosome 11"/>
</dbReference>
<evidence type="ECO:0000256" key="1">
    <source>
        <dbReference type="ARBA" id="ARBA00023157"/>
    </source>
</evidence>
<dbReference type="SUPFAM" id="SSF48726">
    <property type="entry name" value="Immunoglobulin"/>
    <property type="match status" value="2"/>
</dbReference>
<dbReference type="PANTHER" id="PTHR21261">
    <property type="entry name" value="BEAT PROTEIN"/>
    <property type="match status" value="1"/>
</dbReference>
<dbReference type="EMBL" id="VCGU01000003">
    <property type="protein sequence ID" value="TRY78755.1"/>
    <property type="molecule type" value="Genomic_DNA"/>
</dbReference>
<keyword evidence="2" id="KW-0812">Transmembrane</keyword>
<dbReference type="OrthoDB" id="6419989at2759"/>
<dbReference type="Pfam" id="PF08205">
    <property type="entry name" value="C2-set_2"/>
    <property type="match status" value="1"/>
</dbReference>
<dbReference type="PROSITE" id="PS50835">
    <property type="entry name" value="IG_LIKE"/>
    <property type="match status" value="1"/>
</dbReference>
<reference evidence="4 5" key="1">
    <citation type="journal article" date="2018" name="Nat. Ecol. Evol.">
        <title>Genomic signatures of mitonuclear coevolution across populations of Tigriopus californicus.</title>
        <authorList>
            <person name="Barreto F.S."/>
            <person name="Watson E.T."/>
            <person name="Lima T.G."/>
            <person name="Willett C.S."/>
            <person name="Edmands S."/>
            <person name="Li W."/>
            <person name="Burton R.S."/>
        </authorList>
    </citation>
    <scope>NUCLEOTIDE SEQUENCE [LARGE SCALE GENOMIC DNA]</scope>
    <source>
        <strain evidence="4 5">San Diego</strain>
    </source>
</reference>
<keyword evidence="2" id="KW-1133">Transmembrane helix</keyword>
<dbReference type="InterPro" id="IPR013783">
    <property type="entry name" value="Ig-like_fold"/>
</dbReference>
<keyword evidence="5" id="KW-1185">Reference proteome</keyword>